<dbReference type="InterPro" id="IPR003000">
    <property type="entry name" value="Sirtuin"/>
</dbReference>
<dbReference type="AlphaFoldDB" id="A0A7W9W5Q7"/>
<dbReference type="Pfam" id="PF02146">
    <property type="entry name" value="SIR2"/>
    <property type="match status" value="1"/>
</dbReference>
<keyword evidence="3" id="KW-0520">NAD</keyword>
<reference evidence="6 7" key="1">
    <citation type="submission" date="2020-08" db="EMBL/GenBank/DDBJ databases">
        <title>Genomic Encyclopedia of Type Strains, Phase IV (KMG-IV): sequencing the most valuable type-strain genomes for metagenomic binning, comparative biology and taxonomic classification.</title>
        <authorList>
            <person name="Goeker M."/>
        </authorList>
    </citation>
    <scope>NUCLEOTIDE SEQUENCE [LARGE SCALE GENOMIC DNA]</scope>
    <source>
        <strain evidence="6 7">DSM 23562</strain>
    </source>
</reference>
<dbReference type="PANTHER" id="PTHR11085:SF10">
    <property type="entry name" value="NAD-DEPENDENT PROTEIN DEACYLASE SIRTUIN-5, MITOCHONDRIAL-RELATED"/>
    <property type="match status" value="1"/>
</dbReference>
<dbReference type="InterPro" id="IPR029035">
    <property type="entry name" value="DHS-like_NAD/FAD-binding_dom"/>
</dbReference>
<proteinExistence type="predicted"/>
<feature type="active site" description="Proton acceptor" evidence="4">
    <location>
        <position position="118"/>
    </location>
</feature>
<dbReference type="RefSeq" id="WP_221289775.1">
    <property type="nucleotide sequence ID" value="NZ_JACHGW010000001.1"/>
</dbReference>
<keyword evidence="2" id="KW-0808">Transferase</keyword>
<gene>
    <name evidence="6" type="ORF">HNQ39_000589</name>
</gene>
<keyword evidence="7" id="KW-1185">Reference proteome</keyword>
<dbReference type="SUPFAM" id="SSF52467">
    <property type="entry name" value="DHS-like NAD/FAD-binding domain"/>
    <property type="match status" value="1"/>
</dbReference>
<keyword evidence="4" id="KW-0862">Zinc</keyword>
<comment type="caution">
    <text evidence="6">The sequence shown here is derived from an EMBL/GenBank/DDBJ whole genome shotgun (WGS) entry which is preliminary data.</text>
</comment>
<feature type="binding site" evidence="4">
    <location>
        <position position="129"/>
    </location>
    <ligand>
        <name>Zn(2+)</name>
        <dbReference type="ChEBI" id="CHEBI:29105"/>
    </ligand>
</feature>
<dbReference type="GO" id="GO:0070403">
    <property type="term" value="F:NAD+ binding"/>
    <property type="evidence" value="ECO:0007669"/>
    <property type="project" value="InterPro"/>
</dbReference>
<name>A0A7W9W5Q7_ARMRO</name>
<feature type="domain" description="Deacetylase sirtuin-type" evidence="5">
    <location>
        <begin position="1"/>
        <end position="241"/>
    </location>
</feature>
<sequence length="241" mass="25833">MNTISPLGIGTKYHRAVILTGAGVSVASGLPTYRGPGGLWENDELAKIVHAESIPTRLPELWKLYSERRATALSVGPNAAHLALAEAQKRWPGSVTVITQNVDNLHQRAGSENVIELHGSGLRTRCTQCNLPPFYDEASYDTLPLCPACGAPLRPDVVLFGETLPEQAIVQAAAALRGCDLFLVVGTSSVVIPAAYLLLDAYDAGAHCVSVNIEPSRHENPYLHDEFVGRAEELLPVLLAP</sequence>
<dbReference type="GO" id="GO:0017136">
    <property type="term" value="F:histone deacetylase activity, NAD-dependent"/>
    <property type="evidence" value="ECO:0007669"/>
    <property type="project" value="TreeGrafter"/>
</dbReference>
<evidence type="ECO:0000313" key="7">
    <source>
        <dbReference type="Proteomes" id="UP000520814"/>
    </source>
</evidence>
<dbReference type="Gene3D" id="3.40.50.1220">
    <property type="entry name" value="TPP-binding domain"/>
    <property type="match status" value="1"/>
</dbReference>
<dbReference type="GO" id="GO:0016787">
    <property type="term" value="F:hydrolase activity"/>
    <property type="evidence" value="ECO:0007669"/>
    <property type="project" value="UniProtKB-KW"/>
</dbReference>
<evidence type="ECO:0000313" key="6">
    <source>
        <dbReference type="EMBL" id="MBB6048827.1"/>
    </source>
</evidence>
<dbReference type="PANTHER" id="PTHR11085">
    <property type="entry name" value="NAD-DEPENDENT PROTEIN DEACYLASE SIRTUIN-5, MITOCHONDRIAL-RELATED"/>
    <property type="match status" value="1"/>
</dbReference>
<dbReference type="InterPro" id="IPR050134">
    <property type="entry name" value="NAD-dep_sirtuin_deacylases"/>
</dbReference>
<accession>A0A7W9W5Q7</accession>
<dbReference type="InterPro" id="IPR026590">
    <property type="entry name" value="Ssirtuin_cat_dom"/>
</dbReference>
<keyword evidence="4" id="KW-0479">Metal-binding</keyword>
<organism evidence="6 7">
    <name type="scientific">Armatimonas rosea</name>
    <dbReference type="NCBI Taxonomy" id="685828"/>
    <lineage>
        <taxon>Bacteria</taxon>
        <taxon>Bacillati</taxon>
        <taxon>Armatimonadota</taxon>
        <taxon>Armatimonadia</taxon>
        <taxon>Armatimonadales</taxon>
        <taxon>Armatimonadaceae</taxon>
        <taxon>Armatimonas</taxon>
    </lineage>
</organism>
<evidence type="ECO:0000256" key="1">
    <source>
        <dbReference type="ARBA" id="ARBA00012928"/>
    </source>
</evidence>
<dbReference type="Proteomes" id="UP000520814">
    <property type="component" value="Unassembled WGS sequence"/>
</dbReference>
<evidence type="ECO:0000256" key="4">
    <source>
        <dbReference type="PROSITE-ProRule" id="PRU00236"/>
    </source>
</evidence>
<dbReference type="GO" id="GO:0046872">
    <property type="term" value="F:metal ion binding"/>
    <property type="evidence" value="ECO:0007669"/>
    <property type="project" value="UniProtKB-KW"/>
</dbReference>
<evidence type="ECO:0000256" key="2">
    <source>
        <dbReference type="ARBA" id="ARBA00022679"/>
    </source>
</evidence>
<evidence type="ECO:0000259" key="5">
    <source>
        <dbReference type="PROSITE" id="PS50305"/>
    </source>
</evidence>
<keyword evidence="6" id="KW-0378">Hydrolase</keyword>
<dbReference type="PROSITE" id="PS50305">
    <property type="entry name" value="SIRTUIN"/>
    <property type="match status" value="1"/>
</dbReference>
<feature type="binding site" evidence="4">
    <location>
        <position position="146"/>
    </location>
    <ligand>
        <name>Zn(2+)</name>
        <dbReference type="ChEBI" id="CHEBI:29105"/>
    </ligand>
</feature>
<dbReference type="EC" id="2.3.1.286" evidence="1"/>
<feature type="binding site" evidence="4">
    <location>
        <position position="149"/>
    </location>
    <ligand>
        <name>Zn(2+)</name>
        <dbReference type="ChEBI" id="CHEBI:29105"/>
    </ligand>
</feature>
<dbReference type="InterPro" id="IPR026591">
    <property type="entry name" value="Sirtuin_cat_small_dom_sf"/>
</dbReference>
<feature type="binding site" evidence="4">
    <location>
        <position position="126"/>
    </location>
    <ligand>
        <name>Zn(2+)</name>
        <dbReference type="ChEBI" id="CHEBI:29105"/>
    </ligand>
</feature>
<evidence type="ECO:0000256" key="3">
    <source>
        <dbReference type="ARBA" id="ARBA00023027"/>
    </source>
</evidence>
<dbReference type="EMBL" id="JACHGW010000001">
    <property type="protein sequence ID" value="MBB6048827.1"/>
    <property type="molecule type" value="Genomic_DNA"/>
</dbReference>
<dbReference type="Gene3D" id="3.30.1600.10">
    <property type="entry name" value="SIR2/SIRT2 'Small Domain"/>
    <property type="match status" value="1"/>
</dbReference>
<protein>
    <recommendedName>
        <fullName evidence="1">protein acetyllysine N-acetyltransferase</fullName>
        <ecNumber evidence="1">2.3.1.286</ecNumber>
    </recommendedName>
</protein>